<dbReference type="EMBL" id="KZ293683">
    <property type="protein sequence ID" value="PBK86487.1"/>
    <property type="molecule type" value="Genomic_DNA"/>
</dbReference>
<keyword evidence="2" id="KW-1185">Reference proteome</keyword>
<protein>
    <submittedName>
        <fullName evidence="1">Uncharacterized protein</fullName>
    </submittedName>
</protein>
<dbReference type="AlphaFoldDB" id="A0A2H3DBN2"/>
<accession>A0A2H3DBN2</accession>
<dbReference type="Proteomes" id="UP000217790">
    <property type="component" value="Unassembled WGS sequence"/>
</dbReference>
<gene>
    <name evidence="1" type="ORF">ARMGADRAFT_529196</name>
</gene>
<evidence type="ECO:0000313" key="2">
    <source>
        <dbReference type="Proteomes" id="UP000217790"/>
    </source>
</evidence>
<evidence type="ECO:0000313" key="1">
    <source>
        <dbReference type="EMBL" id="PBK86487.1"/>
    </source>
</evidence>
<organism evidence="1 2">
    <name type="scientific">Armillaria gallica</name>
    <name type="common">Bulbous honey fungus</name>
    <name type="synonym">Armillaria bulbosa</name>
    <dbReference type="NCBI Taxonomy" id="47427"/>
    <lineage>
        <taxon>Eukaryota</taxon>
        <taxon>Fungi</taxon>
        <taxon>Dikarya</taxon>
        <taxon>Basidiomycota</taxon>
        <taxon>Agaricomycotina</taxon>
        <taxon>Agaricomycetes</taxon>
        <taxon>Agaricomycetidae</taxon>
        <taxon>Agaricales</taxon>
        <taxon>Marasmiineae</taxon>
        <taxon>Physalacriaceae</taxon>
        <taxon>Armillaria</taxon>
    </lineage>
</organism>
<proteinExistence type="predicted"/>
<dbReference type="InParanoid" id="A0A2H3DBN2"/>
<reference evidence="2" key="1">
    <citation type="journal article" date="2017" name="Nat. Ecol. Evol.">
        <title>Genome expansion and lineage-specific genetic innovations in the forest pathogenic fungi Armillaria.</title>
        <authorList>
            <person name="Sipos G."/>
            <person name="Prasanna A.N."/>
            <person name="Walter M.C."/>
            <person name="O'Connor E."/>
            <person name="Balint B."/>
            <person name="Krizsan K."/>
            <person name="Kiss B."/>
            <person name="Hess J."/>
            <person name="Varga T."/>
            <person name="Slot J."/>
            <person name="Riley R."/>
            <person name="Boka B."/>
            <person name="Rigling D."/>
            <person name="Barry K."/>
            <person name="Lee J."/>
            <person name="Mihaltcheva S."/>
            <person name="LaButti K."/>
            <person name="Lipzen A."/>
            <person name="Waldron R."/>
            <person name="Moloney N.M."/>
            <person name="Sperisen C."/>
            <person name="Kredics L."/>
            <person name="Vagvoelgyi C."/>
            <person name="Patrignani A."/>
            <person name="Fitzpatrick D."/>
            <person name="Nagy I."/>
            <person name="Doyle S."/>
            <person name="Anderson J.B."/>
            <person name="Grigoriev I.V."/>
            <person name="Gueldener U."/>
            <person name="Muensterkoetter M."/>
            <person name="Nagy L.G."/>
        </authorList>
    </citation>
    <scope>NUCLEOTIDE SEQUENCE [LARGE SCALE GENOMIC DNA]</scope>
    <source>
        <strain evidence="2">Ar21-2</strain>
    </source>
</reference>
<sequence>MFPIYHSGLCFVGGNLRVNLFAPNHSWVISFESPPPWHLYTKCDQRGINWAQAHRCHWMGIRKEMQAWESDAPCTNIEIPRQRMTTINPVNLR</sequence>
<name>A0A2H3DBN2_ARMGA</name>